<feature type="domain" description="HTH merR-type" evidence="5">
    <location>
        <begin position="21"/>
        <end position="90"/>
    </location>
</feature>
<dbReference type="GO" id="GO:0003677">
    <property type="term" value="F:DNA binding"/>
    <property type="evidence" value="ECO:0007669"/>
    <property type="project" value="UniProtKB-KW"/>
</dbReference>
<organism evidence="6 7">
    <name type="scientific">Alkalicoccus urumqiensis</name>
    <name type="common">Bacillus urumqiensis</name>
    <dbReference type="NCBI Taxonomy" id="1548213"/>
    <lineage>
        <taxon>Bacteria</taxon>
        <taxon>Bacillati</taxon>
        <taxon>Bacillota</taxon>
        <taxon>Bacilli</taxon>
        <taxon>Bacillales</taxon>
        <taxon>Bacillaceae</taxon>
        <taxon>Alkalicoccus</taxon>
    </lineage>
</organism>
<keyword evidence="2" id="KW-0805">Transcription regulation</keyword>
<name>A0A2P6MJK7_ALKUR</name>
<evidence type="ECO:0000256" key="1">
    <source>
        <dbReference type="ARBA" id="ARBA00022491"/>
    </source>
</evidence>
<comment type="caution">
    <text evidence="6">The sequence shown here is derived from an EMBL/GenBank/DDBJ whole genome shotgun (WGS) entry which is preliminary data.</text>
</comment>
<keyword evidence="4" id="KW-0804">Transcription</keyword>
<dbReference type="AlphaFoldDB" id="A0A2P6MJK7"/>
<proteinExistence type="predicted"/>
<dbReference type="SMART" id="SM00422">
    <property type="entry name" value="HTH_MERR"/>
    <property type="match status" value="1"/>
</dbReference>
<evidence type="ECO:0000313" key="7">
    <source>
        <dbReference type="Proteomes" id="UP000243650"/>
    </source>
</evidence>
<dbReference type="InterPro" id="IPR047057">
    <property type="entry name" value="MerR_fam"/>
</dbReference>
<keyword evidence="7" id="KW-1185">Reference proteome</keyword>
<dbReference type="PANTHER" id="PTHR30204:SF69">
    <property type="entry name" value="MERR-FAMILY TRANSCRIPTIONAL REGULATOR"/>
    <property type="match status" value="1"/>
</dbReference>
<accession>A0A2P6MJK7</accession>
<dbReference type="Proteomes" id="UP000243650">
    <property type="component" value="Unassembled WGS sequence"/>
</dbReference>
<dbReference type="Pfam" id="PF13411">
    <property type="entry name" value="MerR_1"/>
    <property type="match status" value="1"/>
</dbReference>
<dbReference type="PROSITE" id="PS50937">
    <property type="entry name" value="HTH_MERR_2"/>
    <property type="match status" value="1"/>
</dbReference>
<reference evidence="6 7" key="1">
    <citation type="submission" date="2018-03" db="EMBL/GenBank/DDBJ databases">
        <title>Bacillus urumqiensis sp. nov., a moderately haloalkaliphilic bacterium isolated from a salt lake.</title>
        <authorList>
            <person name="Zhao B."/>
            <person name="Liao Z."/>
        </authorList>
    </citation>
    <scope>NUCLEOTIDE SEQUENCE [LARGE SCALE GENOMIC DNA]</scope>
    <source>
        <strain evidence="6 7">BZ-SZ-XJ18</strain>
    </source>
</reference>
<dbReference type="CDD" id="cd01106">
    <property type="entry name" value="HTH_TipAL-Mta"/>
    <property type="match status" value="1"/>
</dbReference>
<keyword evidence="1" id="KW-0678">Repressor</keyword>
<evidence type="ECO:0000256" key="4">
    <source>
        <dbReference type="ARBA" id="ARBA00023163"/>
    </source>
</evidence>
<dbReference type="InterPro" id="IPR009061">
    <property type="entry name" value="DNA-bd_dom_put_sf"/>
</dbReference>
<dbReference type="InterPro" id="IPR000551">
    <property type="entry name" value="MerR-type_HTH_dom"/>
</dbReference>
<dbReference type="GO" id="GO:0003700">
    <property type="term" value="F:DNA-binding transcription factor activity"/>
    <property type="evidence" value="ECO:0007669"/>
    <property type="project" value="InterPro"/>
</dbReference>
<evidence type="ECO:0000313" key="6">
    <source>
        <dbReference type="EMBL" id="PRO66466.1"/>
    </source>
</evidence>
<dbReference type="EMBL" id="PVNS01000003">
    <property type="protein sequence ID" value="PRO66466.1"/>
    <property type="molecule type" value="Genomic_DNA"/>
</dbReference>
<dbReference type="SUPFAM" id="SSF46955">
    <property type="entry name" value="Putative DNA-binding domain"/>
    <property type="match status" value="1"/>
</dbReference>
<keyword evidence="3" id="KW-0238">DNA-binding</keyword>
<protein>
    <recommendedName>
        <fullName evidence="5">HTH merR-type domain-containing protein</fullName>
    </recommendedName>
</protein>
<dbReference type="Gene3D" id="1.10.1660.10">
    <property type="match status" value="1"/>
</dbReference>
<evidence type="ECO:0000259" key="5">
    <source>
        <dbReference type="PROSITE" id="PS50937"/>
    </source>
</evidence>
<evidence type="ECO:0000256" key="2">
    <source>
        <dbReference type="ARBA" id="ARBA00023015"/>
    </source>
</evidence>
<gene>
    <name evidence="6" type="ORF">C6I21_03760</name>
</gene>
<dbReference type="PANTHER" id="PTHR30204">
    <property type="entry name" value="REDOX-CYCLING DRUG-SENSING TRANSCRIPTIONAL ACTIVATOR SOXR"/>
    <property type="match status" value="1"/>
</dbReference>
<sequence>MVRNAAHEKRRSFWKRGIKMKLTVSKFAEIADTSIRTLRHYRQLGILVPREKNEKQQNIYTTREFERFHHIKLLQSLGLSLKEIKEKVDEPKYSFEEMIDVQEEILRQKRDTIESSLEMIARIKSIKDQGQETDAEIFLLLMNSMLLENEQKEIFMDYYSKEAVDHLFPADKSKQKELDRLTRDILSVVHEALIHEYAPDHPQVQQQLRELKLHTYVKGWEIEDRKADELNERLQPYIAALPERIIGFLTEAVEIAAEETGREEA</sequence>
<evidence type="ECO:0000256" key="3">
    <source>
        <dbReference type="ARBA" id="ARBA00023125"/>
    </source>
</evidence>
<dbReference type="OrthoDB" id="1894615at2"/>
<dbReference type="PRINTS" id="PR00040">
    <property type="entry name" value="HTHMERR"/>
</dbReference>